<organism evidence="2 3">
    <name type="scientific">Martelella lutilitoris</name>
    <dbReference type="NCBI Taxonomy" id="2583532"/>
    <lineage>
        <taxon>Bacteria</taxon>
        <taxon>Pseudomonadati</taxon>
        <taxon>Pseudomonadota</taxon>
        <taxon>Alphaproteobacteria</taxon>
        <taxon>Hyphomicrobiales</taxon>
        <taxon>Aurantimonadaceae</taxon>
        <taxon>Martelella</taxon>
    </lineage>
</organism>
<dbReference type="RefSeq" id="WP_138747698.1">
    <property type="nucleotide sequence ID" value="NZ_VCLB01000003.1"/>
</dbReference>
<dbReference type="InterPro" id="IPR039422">
    <property type="entry name" value="MarR/SlyA-like"/>
</dbReference>
<dbReference type="Proteomes" id="UP000307874">
    <property type="component" value="Unassembled WGS sequence"/>
</dbReference>
<dbReference type="PROSITE" id="PS50995">
    <property type="entry name" value="HTH_MARR_2"/>
    <property type="match status" value="1"/>
</dbReference>
<dbReference type="InterPro" id="IPR036390">
    <property type="entry name" value="WH_DNA-bd_sf"/>
</dbReference>
<dbReference type="AlphaFoldDB" id="A0A5C4JUB5"/>
<protein>
    <submittedName>
        <fullName evidence="2">Winged helix-turn-helix transcriptional regulator</fullName>
    </submittedName>
</protein>
<dbReference type="Pfam" id="PF12802">
    <property type="entry name" value="MarR_2"/>
    <property type="match status" value="1"/>
</dbReference>
<dbReference type="SMART" id="SM00347">
    <property type="entry name" value="HTH_MARR"/>
    <property type="match status" value="1"/>
</dbReference>
<evidence type="ECO:0000313" key="3">
    <source>
        <dbReference type="Proteomes" id="UP000307874"/>
    </source>
</evidence>
<dbReference type="SUPFAM" id="SSF46785">
    <property type="entry name" value="Winged helix' DNA-binding domain"/>
    <property type="match status" value="1"/>
</dbReference>
<keyword evidence="3" id="KW-1185">Reference proteome</keyword>
<evidence type="ECO:0000259" key="1">
    <source>
        <dbReference type="PROSITE" id="PS50995"/>
    </source>
</evidence>
<feature type="domain" description="HTH marR-type" evidence="1">
    <location>
        <begin position="17"/>
        <end position="156"/>
    </location>
</feature>
<dbReference type="PANTHER" id="PTHR33164:SF57">
    <property type="entry name" value="MARR-FAMILY TRANSCRIPTIONAL REGULATOR"/>
    <property type="match status" value="1"/>
</dbReference>
<name>A0A5C4JUB5_9HYPH</name>
<dbReference type="OrthoDB" id="7774677at2"/>
<comment type="caution">
    <text evidence="2">The sequence shown here is derived from an EMBL/GenBank/DDBJ whole genome shotgun (WGS) entry which is preliminary data.</text>
</comment>
<dbReference type="GO" id="GO:0006950">
    <property type="term" value="P:response to stress"/>
    <property type="evidence" value="ECO:0007669"/>
    <property type="project" value="TreeGrafter"/>
</dbReference>
<dbReference type="InterPro" id="IPR036388">
    <property type="entry name" value="WH-like_DNA-bd_sf"/>
</dbReference>
<accession>A0A5C4JUB5</accession>
<dbReference type="Gene3D" id="1.10.10.10">
    <property type="entry name" value="Winged helix-like DNA-binding domain superfamily/Winged helix DNA-binding domain"/>
    <property type="match status" value="1"/>
</dbReference>
<reference evidence="2 3" key="1">
    <citation type="submission" date="2019-05" db="EMBL/GenBank/DDBJ databases">
        <authorList>
            <person name="Lee S.D."/>
        </authorList>
    </citation>
    <scope>NUCLEOTIDE SEQUENCE [LARGE SCALE GENOMIC DNA]</scope>
    <source>
        <strain evidence="2 3">GH2-6</strain>
    </source>
</reference>
<evidence type="ECO:0000313" key="2">
    <source>
        <dbReference type="EMBL" id="TNB48794.1"/>
    </source>
</evidence>
<proteinExistence type="predicted"/>
<dbReference type="PANTHER" id="PTHR33164">
    <property type="entry name" value="TRANSCRIPTIONAL REGULATOR, MARR FAMILY"/>
    <property type="match status" value="1"/>
</dbReference>
<reference evidence="2 3" key="2">
    <citation type="submission" date="2019-06" db="EMBL/GenBank/DDBJ databases">
        <title>Martelella lutilitoris sp. nov., isolated from a tidal mudflat.</title>
        <authorList>
            <person name="Kim Y.-J."/>
        </authorList>
    </citation>
    <scope>NUCLEOTIDE SEQUENCE [LARGE SCALE GENOMIC DNA]</scope>
    <source>
        <strain evidence="2 3">GH2-6</strain>
    </source>
</reference>
<sequence>MTNSSTQTRDNADNDAMDRISGAMTRNRLMTRRRILGRLAIARVAPALEITHLDVLDVVSRVEPPAKATIGAVAEGMRIDPSRASRIVAELVAQNVLERRVCQSDARRSILVITARGSKLLDEIHAVKRGLIESVTESWSAEELDAFSRLYERFVCGIEDFISEHAGEDERDAVDAPKARSAG</sequence>
<dbReference type="EMBL" id="VCLB01000003">
    <property type="protein sequence ID" value="TNB48794.1"/>
    <property type="molecule type" value="Genomic_DNA"/>
</dbReference>
<dbReference type="InterPro" id="IPR000835">
    <property type="entry name" value="HTH_MarR-typ"/>
</dbReference>
<dbReference type="GO" id="GO:0003700">
    <property type="term" value="F:DNA-binding transcription factor activity"/>
    <property type="evidence" value="ECO:0007669"/>
    <property type="project" value="InterPro"/>
</dbReference>
<gene>
    <name evidence="2" type="ORF">FF124_06625</name>
</gene>